<dbReference type="PROSITE" id="PS50011">
    <property type="entry name" value="PROTEIN_KINASE_DOM"/>
    <property type="match status" value="1"/>
</dbReference>
<keyword evidence="4" id="KW-0597">Phosphoprotein</keyword>
<dbReference type="PROSITE" id="PS00107">
    <property type="entry name" value="PROTEIN_KINASE_ATP"/>
    <property type="match status" value="1"/>
</dbReference>
<comment type="cofactor">
    <cofactor evidence="1 12">
        <name>Mg(2+)</name>
        <dbReference type="ChEBI" id="CHEBI:18420"/>
    </cofactor>
</comment>
<feature type="binding site" evidence="11">
    <location>
        <position position="59"/>
    </location>
    <ligand>
        <name>ATP</name>
        <dbReference type="ChEBI" id="CHEBI:30616"/>
    </ligand>
</feature>
<comment type="catalytic activity">
    <reaction evidence="10">
        <text>L-seryl-[protein] + ATP = O-phospho-L-seryl-[protein] + ADP + H(+)</text>
        <dbReference type="Rhea" id="RHEA:17989"/>
        <dbReference type="Rhea" id="RHEA-COMP:9863"/>
        <dbReference type="Rhea" id="RHEA-COMP:11604"/>
        <dbReference type="ChEBI" id="CHEBI:15378"/>
        <dbReference type="ChEBI" id="CHEBI:29999"/>
        <dbReference type="ChEBI" id="CHEBI:30616"/>
        <dbReference type="ChEBI" id="CHEBI:83421"/>
        <dbReference type="ChEBI" id="CHEBI:456216"/>
        <dbReference type="EC" id="2.7.11.24"/>
    </reaction>
</comment>
<protein>
    <recommendedName>
        <fullName evidence="2 12">Mitogen-activated protein kinase</fullName>
        <ecNumber evidence="2 12">2.7.11.24</ecNumber>
    </recommendedName>
</protein>
<evidence type="ECO:0000256" key="8">
    <source>
        <dbReference type="ARBA" id="ARBA00022840"/>
    </source>
</evidence>
<comment type="catalytic activity">
    <reaction evidence="9 12">
        <text>L-threonyl-[protein] + ATP = O-phospho-L-threonyl-[protein] + ADP + H(+)</text>
        <dbReference type="Rhea" id="RHEA:46608"/>
        <dbReference type="Rhea" id="RHEA-COMP:11060"/>
        <dbReference type="Rhea" id="RHEA-COMP:11605"/>
        <dbReference type="ChEBI" id="CHEBI:15378"/>
        <dbReference type="ChEBI" id="CHEBI:30013"/>
        <dbReference type="ChEBI" id="CHEBI:30616"/>
        <dbReference type="ChEBI" id="CHEBI:61977"/>
        <dbReference type="ChEBI" id="CHEBI:456216"/>
        <dbReference type="EC" id="2.7.11.24"/>
    </reaction>
</comment>
<dbReference type="InterPro" id="IPR050117">
    <property type="entry name" value="MAPK"/>
</dbReference>
<evidence type="ECO:0000256" key="9">
    <source>
        <dbReference type="ARBA" id="ARBA00047592"/>
    </source>
</evidence>
<dbReference type="FunFam" id="1.10.510.10:FF:000040">
    <property type="entry name" value="Mitogen-activated protein kinase"/>
    <property type="match status" value="1"/>
</dbReference>
<dbReference type="InterPro" id="IPR017441">
    <property type="entry name" value="Protein_kinase_ATP_BS"/>
</dbReference>
<feature type="domain" description="Protein kinase" evidence="14">
    <location>
        <begin position="29"/>
        <end position="322"/>
    </location>
</feature>
<evidence type="ECO:0000256" key="6">
    <source>
        <dbReference type="ARBA" id="ARBA00022741"/>
    </source>
</evidence>
<evidence type="ECO:0000256" key="11">
    <source>
        <dbReference type="PROSITE-ProRule" id="PRU10141"/>
    </source>
</evidence>
<keyword evidence="12" id="KW-0460">Magnesium</keyword>
<reference evidence="15" key="1">
    <citation type="journal article" date="2023" name="Mol. Biol. Evol.">
        <title>Third-Generation Sequencing Reveals the Adaptive Role of the Epigenome in Three Deep-Sea Polychaetes.</title>
        <authorList>
            <person name="Perez M."/>
            <person name="Aroh O."/>
            <person name="Sun Y."/>
            <person name="Lan Y."/>
            <person name="Juniper S.K."/>
            <person name="Young C.R."/>
            <person name="Angers B."/>
            <person name="Qian P.Y."/>
        </authorList>
    </citation>
    <scope>NUCLEOTIDE SEQUENCE</scope>
    <source>
        <strain evidence="15">P08H-3</strain>
    </source>
</reference>
<organism evidence="15 16">
    <name type="scientific">Paralvinella palmiformis</name>
    <dbReference type="NCBI Taxonomy" id="53620"/>
    <lineage>
        <taxon>Eukaryota</taxon>
        <taxon>Metazoa</taxon>
        <taxon>Spiralia</taxon>
        <taxon>Lophotrochozoa</taxon>
        <taxon>Annelida</taxon>
        <taxon>Polychaeta</taxon>
        <taxon>Sedentaria</taxon>
        <taxon>Canalipalpata</taxon>
        <taxon>Terebellida</taxon>
        <taxon>Terebelliformia</taxon>
        <taxon>Alvinellidae</taxon>
        <taxon>Paralvinella</taxon>
    </lineage>
</organism>
<proteinExistence type="inferred from homology"/>
<dbReference type="EC" id="2.7.11.24" evidence="2 12"/>
<evidence type="ECO:0000256" key="2">
    <source>
        <dbReference type="ARBA" id="ARBA00012411"/>
    </source>
</evidence>
<feature type="region of interest" description="Disordered" evidence="13">
    <location>
        <begin position="533"/>
        <end position="619"/>
    </location>
</feature>
<feature type="compositionally biased region" description="Basic and acidic residues" evidence="13">
    <location>
        <begin position="394"/>
        <end position="413"/>
    </location>
</feature>
<evidence type="ECO:0000256" key="10">
    <source>
        <dbReference type="ARBA" id="ARBA00048312"/>
    </source>
</evidence>
<dbReference type="GO" id="GO:0005524">
    <property type="term" value="F:ATP binding"/>
    <property type="evidence" value="ECO:0007669"/>
    <property type="project" value="UniProtKB-UniRule"/>
</dbReference>
<keyword evidence="3 12" id="KW-0723">Serine/threonine-protein kinase</keyword>
<evidence type="ECO:0000256" key="13">
    <source>
        <dbReference type="SAM" id="MobiDB-lite"/>
    </source>
</evidence>
<evidence type="ECO:0000256" key="4">
    <source>
        <dbReference type="ARBA" id="ARBA00022553"/>
    </source>
</evidence>
<dbReference type="Gene3D" id="3.30.200.20">
    <property type="entry name" value="Phosphorylase Kinase, domain 1"/>
    <property type="match status" value="1"/>
</dbReference>
<dbReference type="InterPro" id="IPR008271">
    <property type="entry name" value="Ser/Thr_kinase_AS"/>
</dbReference>
<keyword evidence="5 12" id="KW-0808">Transferase</keyword>
<name>A0AAD9NHV7_9ANNE</name>
<feature type="region of interest" description="Disordered" evidence="13">
    <location>
        <begin position="381"/>
        <end position="426"/>
    </location>
</feature>
<evidence type="ECO:0000256" key="7">
    <source>
        <dbReference type="ARBA" id="ARBA00022777"/>
    </source>
</evidence>
<evidence type="ECO:0000313" key="16">
    <source>
        <dbReference type="Proteomes" id="UP001208570"/>
    </source>
</evidence>
<dbReference type="AlphaFoldDB" id="A0AAD9NHV7"/>
<keyword evidence="8 11" id="KW-0067">ATP-binding</keyword>
<dbReference type="FunFam" id="3.30.200.20:FF:000028">
    <property type="entry name" value="Mitogen-activated protein kinase"/>
    <property type="match status" value="1"/>
</dbReference>
<dbReference type="InterPro" id="IPR011009">
    <property type="entry name" value="Kinase-like_dom_sf"/>
</dbReference>
<comment type="similarity">
    <text evidence="12">Belongs to the protein kinase superfamily. Ser/Thr protein kinase family. MAP kinase subfamily.</text>
</comment>
<dbReference type="InterPro" id="IPR003527">
    <property type="entry name" value="MAP_kinase_CS"/>
</dbReference>
<dbReference type="Pfam" id="PF00069">
    <property type="entry name" value="Pkinase"/>
    <property type="match status" value="1"/>
</dbReference>
<evidence type="ECO:0000256" key="5">
    <source>
        <dbReference type="ARBA" id="ARBA00022679"/>
    </source>
</evidence>
<gene>
    <name evidence="15" type="ORF">LSH36_12g20047</name>
</gene>
<dbReference type="SMART" id="SM00220">
    <property type="entry name" value="S_TKc"/>
    <property type="match status" value="1"/>
</dbReference>
<comment type="caution">
    <text evidence="15">The sequence shown here is derived from an EMBL/GenBank/DDBJ whole genome shotgun (WGS) entry which is preliminary data.</text>
</comment>
<feature type="compositionally biased region" description="Basic and acidic residues" evidence="13">
    <location>
        <begin position="545"/>
        <end position="576"/>
    </location>
</feature>
<keyword evidence="7 12" id="KW-0418">Kinase</keyword>
<dbReference type="Gene3D" id="1.10.510.10">
    <property type="entry name" value="Transferase(Phosphotransferase) domain 1"/>
    <property type="match status" value="1"/>
</dbReference>
<dbReference type="SUPFAM" id="SSF56112">
    <property type="entry name" value="Protein kinase-like (PK-like)"/>
    <property type="match status" value="1"/>
</dbReference>
<feature type="compositionally biased region" description="Basic and acidic residues" evidence="13">
    <location>
        <begin position="586"/>
        <end position="601"/>
    </location>
</feature>
<dbReference type="GO" id="GO:0004707">
    <property type="term" value="F:MAP kinase activity"/>
    <property type="evidence" value="ECO:0007669"/>
    <property type="project" value="UniProtKB-EC"/>
</dbReference>
<dbReference type="Proteomes" id="UP001208570">
    <property type="component" value="Unassembled WGS sequence"/>
</dbReference>
<keyword evidence="6 11" id="KW-0547">Nucleotide-binding</keyword>
<evidence type="ECO:0000313" key="15">
    <source>
        <dbReference type="EMBL" id="KAK2169148.1"/>
    </source>
</evidence>
<dbReference type="EMBL" id="JAODUP010000012">
    <property type="protein sequence ID" value="KAK2169148.1"/>
    <property type="molecule type" value="Genomic_DNA"/>
</dbReference>
<evidence type="ECO:0000259" key="14">
    <source>
        <dbReference type="PROSITE" id="PS50011"/>
    </source>
</evidence>
<dbReference type="PROSITE" id="PS00108">
    <property type="entry name" value="PROTEIN_KINASE_ST"/>
    <property type="match status" value="1"/>
</dbReference>
<dbReference type="PANTHER" id="PTHR24055">
    <property type="entry name" value="MITOGEN-ACTIVATED PROTEIN KINASE"/>
    <property type="match status" value="1"/>
</dbReference>
<comment type="activity regulation">
    <text evidence="12">Activated by threonine and tyrosine phosphorylation.</text>
</comment>
<evidence type="ECO:0000256" key="3">
    <source>
        <dbReference type="ARBA" id="ARBA00022527"/>
    </source>
</evidence>
<accession>A0AAD9NHV7</accession>
<evidence type="ECO:0000256" key="1">
    <source>
        <dbReference type="ARBA" id="ARBA00001946"/>
    </source>
</evidence>
<feature type="compositionally biased region" description="Polar residues" evidence="13">
    <location>
        <begin position="414"/>
        <end position="423"/>
    </location>
</feature>
<dbReference type="InterPro" id="IPR000719">
    <property type="entry name" value="Prot_kinase_dom"/>
</dbReference>
<evidence type="ECO:0000256" key="12">
    <source>
        <dbReference type="RuleBase" id="RU361165"/>
    </source>
</evidence>
<keyword evidence="16" id="KW-1185">Reference proteome</keyword>
<dbReference type="PROSITE" id="PS01351">
    <property type="entry name" value="MAPK"/>
    <property type="match status" value="1"/>
</dbReference>
<sequence length="972" mass="108426">MADPVAMRNYLALKKKSYAVKFNLENTDYTAIENIGTGAYGVVCSAINNRTKQKVAIKKIPGIFSQPVIIKRTYREIKILKHFKHDNIIAIRDIVHPGENLAEFKDVYIVLDLMESDLHRIIHSKQVITEEHVRFFTYQILRGLKYIHSANVVHRDLKPSNLLVNENCDLKIGDFGMARGISSNMDDYSMAMTQYVATRWYRAPELILLPKETYNEAVDMWSVGCILAEMLGRKQLFPGKSHMDQIKRIIEKLGTPSEEYLKMASTNLITDIILRNGHVKGVNWSDVYPKASKKAVDLLSKILVLEPGKRMTANQALKHPFLNKYHDPDDEPICIPVFNFDFERKNLTTEELKTALLEEIMSYHKPKSCIQFNLQPVPKSVLNQSSSHHSGPKPAKDHDTSSNSKKPPDREFSQESNNSSKSDGSFELRHSELLQQLRDLQELQQSASAANSEPSDDAVFKKPEGFPLSVKAKETMKCTPAELKVSSNDVEMYSAKSSSKDTSTDPLNVSMKSGEISDIEMISAGYNGNKGPTKAGFESNIQHTISEEKTLDMKERIRRKLAENEQRKQREGETAVRSKPVTAIQKQREREEKRRQKLEKAKQKKRKEKKEKPSSIELSEEDRKLLEKWQNMQKVATHNGKAIVAEKTDTVVMQNTDSVTQSVANIFIRPPDTSLKSTLTKPAEVIQQNPSANLQGQASIPVQVLPVSQGLHNSGSFPNTRNPVSLLISQSNVTSTVSTQPAVTLGTSTVSTGNLSLALSEGSGNALTSNVAESQPFMSVPFGSYTQWPNADNPSVIQLRLPSYTEALQAKTNQSEICLEKSNPAVPLTTVSLPPVVGVKPVLSNEHWPSSELNGANKDESDMRIITKQLRQSNVEDLTLTNTPKGTGGGYGVACDLDLLENVPTEQKLETKSDSAQLVSPSLFTDWQELTGNIDPHEFESVLHEYMMSPISSQELNNVILSLMSPKSSKIS</sequence>